<dbReference type="Pfam" id="PF00343">
    <property type="entry name" value="Phosphorylase"/>
    <property type="match status" value="1"/>
</dbReference>
<dbReference type="GO" id="GO:0005737">
    <property type="term" value="C:cytoplasm"/>
    <property type="evidence" value="ECO:0007669"/>
    <property type="project" value="TreeGrafter"/>
</dbReference>
<dbReference type="EC" id="2.4.1.1" evidence="2"/>
<comment type="similarity">
    <text evidence="1 2">Belongs to the glycogen phosphorylase family.</text>
</comment>
<feature type="region of interest" description="Disordered" evidence="3">
    <location>
        <begin position="192"/>
        <end position="222"/>
    </location>
</feature>
<keyword evidence="2" id="KW-0663">Pyridoxal phosphate</keyword>
<proteinExistence type="inferred from homology"/>
<dbReference type="GeneID" id="94826795"/>
<evidence type="ECO:0000256" key="3">
    <source>
        <dbReference type="SAM" id="MobiDB-lite"/>
    </source>
</evidence>
<gene>
    <name evidence="4" type="ORF">TRFO_04767</name>
</gene>
<evidence type="ECO:0000256" key="2">
    <source>
        <dbReference type="RuleBase" id="RU000587"/>
    </source>
</evidence>
<dbReference type="Proteomes" id="UP000179807">
    <property type="component" value="Unassembled WGS sequence"/>
</dbReference>
<dbReference type="RefSeq" id="XP_068361833.1">
    <property type="nucleotide sequence ID" value="XM_068492091.1"/>
</dbReference>
<dbReference type="GO" id="GO:0030170">
    <property type="term" value="F:pyridoxal phosphate binding"/>
    <property type="evidence" value="ECO:0007669"/>
    <property type="project" value="TreeGrafter"/>
</dbReference>
<protein>
    <recommendedName>
        <fullName evidence="2">Alpha-1,4 glucan phosphorylase</fullName>
        <ecNumber evidence="2">2.4.1.1</ecNumber>
    </recommendedName>
</protein>
<keyword evidence="5" id="KW-1185">Reference proteome</keyword>
<dbReference type="Gene3D" id="3.40.50.2000">
    <property type="entry name" value="Glycogen Phosphorylase B"/>
    <property type="match status" value="2"/>
</dbReference>
<dbReference type="OrthoDB" id="9215500at2759"/>
<dbReference type="GO" id="GO:0005980">
    <property type="term" value="P:glycogen catabolic process"/>
    <property type="evidence" value="ECO:0007669"/>
    <property type="project" value="TreeGrafter"/>
</dbReference>
<name>A0A1J4KBA2_9EUKA</name>
<evidence type="ECO:0000256" key="1">
    <source>
        <dbReference type="ARBA" id="ARBA00006047"/>
    </source>
</evidence>
<comment type="catalytic activity">
    <reaction evidence="2">
        <text>[(1-&gt;4)-alpha-D-glucosyl](n) + phosphate = [(1-&gt;4)-alpha-D-glucosyl](n-1) + alpha-D-glucose 1-phosphate</text>
        <dbReference type="Rhea" id="RHEA:41732"/>
        <dbReference type="Rhea" id="RHEA-COMP:9584"/>
        <dbReference type="Rhea" id="RHEA-COMP:9586"/>
        <dbReference type="ChEBI" id="CHEBI:15444"/>
        <dbReference type="ChEBI" id="CHEBI:43474"/>
        <dbReference type="ChEBI" id="CHEBI:58601"/>
        <dbReference type="EC" id="2.4.1.1"/>
    </reaction>
</comment>
<sequence>MKFAMNSSLIIGTLDGANIEIGDAIGRENVFFFGAKVDEVENIRLNKANKGNNIHSISTRLHRIFKAIRDGFFGPNEYDCIIDSIMTKDHYLCGYDFDDYIDAQKRVDIAYQDKDKWIKMCITSSANMGYFNSDRTISEYAEQIWDVHPCPLPPVIEGNDNIAVVSKTSSIKSGSQTVGSLRRHHQGSLVKNNDANNTFIQPDSGSAINEDNNEDGGIPIEL</sequence>
<dbReference type="GO" id="GO:0008184">
    <property type="term" value="F:glycogen phosphorylase activity"/>
    <property type="evidence" value="ECO:0007669"/>
    <property type="project" value="InterPro"/>
</dbReference>
<comment type="function">
    <text evidence="2">Allosteric enzyme that catalyzes the rate-limiting step in glycogen catabolism, the phosphorolytic cleavage of glycogen to produce glucose-1-phosphate, and plays a central role in maintaining cellular and organismal glucose homeostasis.</text>
</comment>
<comment type="cofactor">
    <cofactor evidence="2">
        <name>pyridoxal 5'-phosphate</name>
        <dbReference type="ChEBI" id="CHEBI:597326"/>
    </cofactor>
</comment>
<feature type="compositionally biased region" description="Polar residues" evidence="3">
    <location>
        <begin position="192"/>
        <end position="210"/>
    </location>
</feature>
<keyword evidence="2" id="KW-0808">Transferase</keyword>
<dbReference type="PANTHER" id="PTHR11468:SF3">
    <property type="entry name" value="GLYCOGEN PHOSPHORYLASE, LIVER FORM"/>
    <property type="match status" value="1"/>
</dbReference>
<organism evidence="4 5">
    <name type="scientific">Tritrichomonas foetus</name>
    <dbReference type="NCBI Taxonomy" id="1144522"/>
    <lineage>
        <taxon>Eukaryota</taxon>
        <taxon>Metamonada</taxon>
        <taxon>Parabasalia</taxon>
        <taxon>Tritrichomonadida</taxon>
        <taxon>Tritrichomonadidae</taxon>
        <taxon>Tritrichomonas</taxon>
    </lineage>
</organism>
<dbReference type="AlphaFoldDB" id="A0A1J4KBA2"/>
<keyword evidence="2" id="KW-0119">Carbohydrate metabolism</keyword>
<reference evidence="4" key="1">
    <citation type="submission" date="2016-10" db="EMBL/GenBank/DDBJ databases">
        <authorList>
            <person name="Benchimol M."/>
            <person name="Almeida L.G."/>
            <person name="Vasconcelos A.T."/>
            <person name="Perreira-Neves A."/>
            <person name="Rosa I.A."/>
            <person name="Tasca T."/>
            <person name="Bogo M.R."/>
            <person name="de Souza W."/>
        </authorList>
    </citation>
    <scope>NUCLEOTIDE SEQUENCE [LARGE SCALE GENOMIC DNA]</scope>
    <source>
        <strain evidence="4">K</strain>
    </source>
</reference>
<dbReference type="SUPFAM" id="SSF53756">
    <property type="entry name" value="UDP-Glycosyltransferase/glycogen phosphorylase"/>
    <property type="match status" value="1"/>
</dbReference>
<dbReference type="PANTHER" id="PTHR11468">
    <property type="entry name" value="GLYCOGEN PHOSPHORYLASE"/>
    <property type="match status" value="1"/>
</dbReference>
<accession>A0A1J4KBA2</accession>
<keyword evidence="2" id="KW-0328">Glycosyltransferase</keyword>
<dbReference type="EMBL" id="MLAK01000660">
    <property type="protein sequence ID" value="OHT08697.1"/>
    <property type="molecule type" value="Genomic_DNA"/>
</dbReference>
<dbReference type="VEuPathDB" id="TrichDB:TRFO_04767"/>
<dbReference type="InterPro" id="IPR000811">
    <property type="entry name" value="Glyco_trans_35"/>
</dbReference>
<evidence type="ECO:0000313" key="5">
    <source>
        <dbReference type="Proteomes" id="UP000179807"/>
    </source>
</evidence>
<comment type="caution">
    <text evidence="4">The sequence shown here is derived from an EMBL/GenBank/DDBJ whole genome shotgun (WGS) entry which is preliminary data.</text>
</comment>
<evidence type="ECO:0000313" key="4">
    <source>
        <dbReference type="EMBL" id="OHT08697.1"/>
    </source>
</evidence>